<protein>
    <submittedName>
        <fullName evidence="1">Uncharacterized protein</fullName>
    </submittedName>
</protein>
<organism evidence="1 2">
    <name type="scientific">Chryseobacterium geocarposphaerae</name>
    <dbReference type="NCBI Taxonomy" id="1416776"/>
    <lineage>
        <taxon>Bacteria</taxon>
        <taxon>Pseudomonadati</taxon>
        <taxon>Bacteroidota</taxon>
        <taxon>Flavobacteriia</taxon>
        <taxon>Flavobacteriales</taxon>
        <taxon>Weeksellaceae</taxon>
        <taxon>Chryseobacterium group</taxon>
        <taxon>Chryseobacterium</taxon>
    </lineage>
</organism>
<dbReference type="Proteomes" id="UP001184853">
    <property type="component" value="Unassembled WGS sequence"/>
</dbReference>
<comment type="caution">
    <text evidence="1">The sequence shown here is derived from an EMBL/GenBank/DDBJ whole genome shotgun (WGS) entry which is preliminary data.</text>
</comment>
<reference evidence="1 2" key="1">
    <citation type="submission" date="2023-07" db="EMBL/GenBank/DDBJ databases">
        <title>Sorghum-associated microbial communities from plants grown in Nebraska, USA.</title>
        <authorList>
            <person name="Schachtman D."/>
        </authorList>
    </citation>
    <scope>NUCLEOTIDE SEQUENCE [LARGE SCALE GENOMIC DNA]</scope>
    <source>
        <strain evidence="1 2">DS1709</strain>
    </source>
</reference>
<accession>A0ABU1LG67</accession>
<evidence type="ECO:0000313" key="1">
    <source>
        <dbReference type="EMBL" id="MDR6405694.1"/>
    </source>
</evidence>
<dbReference type="RefSeq" id="WP_309804821.1">
    <property type="nucleotide sequence ID" value="NZ_JAVDQS010000006.1"/>
</dbReference>
<gene>
    <name evidence="1" type="ORF">J2781_002626</name>
</gene>
<dbReference type="EMBL" id="JAVDQS010000006">
    <property type="protein sequence ID" value="MDR6405694.1"/>
    <property type="molecule type" value="Genomic_DNA"/>
</dbReference>
<proteinExistence type="predicted"/>
<name>A0ABU1LG67_9FLAO</name>
<sequence length="113" mass="13063">MNVDIQGLQFGNIEKPEVFSGEYFSIANYFLKLKCNVSSMNDDMKKKVSSALMSKYGKDNVTYLANEGSYLINANMKTCAISKDRKYWKFVILEKEYKAQLKKVLPQRILDKI</sequence>
<keyword evidence="2" id="KW-1185">Reference proteome</keyword>
<evidence type="ECO:0000313" key="2">
    <source>
        <dbReference type="Proteomes" id="UP001184853"/>
    </source>
</evidence>